<name>A0AAV4LS38_BABCB</name>
<dbReference type="RefSeq" id="XP_067714666.1">
    <property type="nucleotide sequence ID" value="XM_067858565.1"/>
</dbReference>
<evidence type="ECO:0000313" key="2">
    <source>
        <dbReference type="Proteomes" id="UP001497744"/>
    </source>
</evidence>
<comment type="caution">
    <text evidence="1">The sequence shown here is derived from an EMBL/GenBank/DDBJ whole genome shotgun (WGS) entry which is preliminary data.</text>
</comment>
<dbReference type="Proteomes" id="UP001497744">
    <property type="component" value="Unassembled WGS sequence"/>
</dbReference>
<accession>A0AAV4LS38</accession>
<dbReference type="GeneID" id="94194078"/>
<dbReference type="EMBL" id="BPLF01000002">
    <property type="protein sequence ID" value="GIX62597.1"/>
    <property type="molecule type" value="Genomic_DNA"/>
</dbReference>
<reference evidence="1 2" key="1">
    <citation type="submission" date="2021-06" db="EMBL/GenBank/DDBJ databases">
        <title>Genome sequence of Babesia caballi.</title>
        <authorList>
            <person name="Yamagishi J."/>
            <person name="Kidaka T."/>
            <person name="Ochi A."/>
        </authorList>
    </citation>
    <scope>NUCLEOTIDE SEQUENCE [LARGE SCALE GENOMIC DNA]</scope>
    <source>
        <strain evidence="1">USDA-D6B2</strain>
    </source>
</reference>
<gene>
    <name evidence="1" type="ORF">BcabD6B2_20320</name>
</gene>
<protein>
    <submittedName>
        <fullName evidence="1">Reverse-transcriptase domain containing protein,putative</fullName>
    </submittedName>
</protein>
<sequence length="98" mass="11304">MLLDTDLSAKNLFRAVNQYALTVPNYYIGVVPMEPNQFAKLDRMVRKQLYERGAHKHCAYISHLYRPHPYIVADKRKNRITIAEIGITSQKNLASASR</sequence>
<evidence type="ECO:0000313" key="1">
    <source>
        <dbReference type="EMBL" id="GIX62597.1"/>
    </source>
</evidence>
<proteinExistence type="predicted"/>
<organism evidence="1 2">
    <name type="scientific">Babesia caballi</name>
    <dbReference type="NCBI Taxonomy" id="5871"/>
    <lineage>
        <taxon>Eukaryota</taxon>
        <taxon>Sar</taxon>
        <taxon>Alveolata</taxon>
        <taxon>Apicomplexa</taxon>
        <taxon>Aconoidasida</taxon>
        <taxon>Piroplasmida</taxon>
        <taxon>Babesiidae</taxon>
        <taxon>Babesia</taxon>
    </lineage>
</organism>
<keyword evidence="2" id="KW-1185">Reference proteome</keyword>
<dbReference type="AlphaFoldDB" id="A0AAV4LS38"/>